<dbReference type="InterPro" id="IPR027417">
    <property type="entry name" value="P-loop_NTPase"/>
</dbReference>
<dbReference type="InterPro" id="IPR003593">
    <property type="entry name" value="AAA+_ATPase"/>
</dbReference>
<dbReference type="InterPro" id="IPR036640">
    <property type="entry name" value="ABC1_TM_sf"/>
</dbReference>
<feature type="transmembrane region" description="Helical" evidence="13">
    <location>
        <begin position="211"/>
        <end position="232"/>
    </location>
</feature>
<feature type="transmembrane region" description="Helical" evidence="13">
    <location>
        <begin position="308"/>
        <end position="329"/>
    </location>
</feature>
<keyword evidence="5" id="KW-0645">Protease</keyword>
<feature type="transmembrane region" description="Helical" evidence="13">
    <location>
        <begin position="390"/>
        <end position="414"/>
    </location>
</feature>
<keyword evidence="4" id="KW-0547">Nucleotide-binding</keyword>
<keyword evidence="7" id="KW-0813">Transport</keyword>
<evidence type="ECO:0000259" key="16">
    <source>
        <dbReference type="PROSITE" id="PS50990"/>
    </source>
</evidence>
<feature type="domain" description="ABC transporter" evidence="14">
    <location>
        <begin position="482"/>
        <end position="712"/>
    </location>
</feature>
<dbReference type="Gene3D" id="3.40.50.300">
    <property type="entry name" value="P-loop containing nucleotide triphosphate hydrolases"/>
    <property type="match status" value="1"/>
</dbReference>
<evidence type="ECO:0000256" key="6">
    <source>
        <dbReference type="ARBA" id="ARBA00022840"/>
    </source>
</evidence>
<dbReference type="PANTHER" id="PTHR24221:SF654">
    <property type="entry name" value="ATP-BINDING CASSETTE SUB-FAMILY B MEMBER 6"/>
    <property type="match status" value="1"/>
</dbReference>
<feature type="domain" description="Peptidase C39" evidence="16">
    <location>
        <begin position="8"/>
        <end position="130"/>
    </location>
</feature>
<keyword evidence="6 17" id="KW-0067">ATP-binding</keyword>
<dbReference type="InterPro" id="IPR003439">
    <property type="entry name" value="ABC_transporter-like_ATP-bd"/>
</dbReference>
<keyword evidence="3 13" id="KW-0812">Transmembrane</keyword>
<comment type="similarity">
    <text evidence="11">Belongs to the ABC transporter superfamily. Siderophore-Fe(3+) uptake transporter (SIUT) (TC 3.A.1.21) family.</text>
</comment>
<dbReference type="GO" id="GO:0006508">
    <property type="term" value="P:proteolysis"/>
    <property type="evidence" value="ECO:0007669"/>
    <property type="project" value="InterPro"/>
</dbReference>
<evidence type="ECO:0000256" key="7">
    <source>
        <dbReference type="ARBA" id="ARBA00022927"/>
    </source>
</evidence>
<keyword evidence="10 13" id="KW-0472">Membrane</keyword>
<evidence type="ECO:0000256" key="1">
    <source>
        <dbReference type="ARBA" id="ARBA00004429"/>
    </source>
</evidence>
<dbReference type="GO" id="GO:0008234">
    <property type="term" value="F:cysteine-type peptidase activity"/>
    <property type="evidence" value="ECO:0007669"/>
    <property type="project" value="UniProtKB-KW"/>
</dbReference>
<dbReference type="PANTHER" id="PTHR24221">
    <property type="entry name" value="ATP-BINDING CASSETTE SUB-FAMILY B"/>
    <property type="match status" value="1"/>
</dbReference>
<reference evidence="17" key="1">
    <citation type="submission" date="2022-02" db="EMBL/GenBank/DDBJ databases">
        <title>Corynebacterium sp. from urogenital microbiome.</title>
        <authorList>
            <person name="Cappelli E.A."/>
            <person name="Ribeiro T.G."/>
            <person name="Peixe L."/>
        </authorList>
    </citation>
    <scope>NUCLEOTIDE SEQUENCE</scope>
    <source>
        <strain evidence="17">C8Ua_174</strain>
    </source>
</reference>
<evidence type="ECO:0000259" key="14">
    <source>
        <dbReference type="PROSITE" id="PS50893"/>
    </source>
</evidence>
<feature type="transmembrane region" description="Helical" evidence="13">
    <location>
        <begin position="168"/>
        <end position="191"/>
    </location>
</feature>
<proteinExistence type="inferred from homology"/>
<comment type="caution">
    <text evidence="17">The sequence shown here is derived from an EMBL/GenBank/DDBJ whole genome shotgun (WGS) entry which is preliminary data.</text>
</comment>
<evidence type="ECO:0000256" key="3">
    <source>
        <dbReference type="ARBA" id="ARBA00022692"/>
    </source>
</evidence>
<dbReference type="PROSITE" id="PS50893">
    <property type="entry name" value="ABC_TRANSPORTER_2"/>
    <property type="match status" value="1"/>
</dbReference>
<dbReference type="Gene3D" id="1.20.1560.10">
    <property type="entry name" value="ABC transporter type 1, transmembrane domain"/>
    <property type="match status" value="1"/>
</dbReference>
<evidence type="ECO:0000256" key="11">
    <source>
        <dbReference type="ARBA" id="ARBA00023455"/>
    </source>
</evidence>
<dbReference type="Pfam" id="PF00664">
    <property type="entry name" value="ABC_membrane"/>
    <property type="match status" value="1"/>
</dbReference>
<keyword evidence="12" id="KW-0080">Bacteriocin transport</keyword>
<dbReference type="InterPro" id="IPR039421">
    <property type="entry name" value="Type_1_exporter"/>
</dbReference>
<protein>
    <submittedName>
        <fullName evidence="17">ATP-binding cassette domain-containing protein</fullName>
    </submittedName>
</protein>
<dbReference type="SUPFAM" id="SSF52540">
    <property type="entry name" value="P-loop containing nucleoside triphosphate hydrolases"/>
    <property type="match status" value="1"/>
</dbReference>
<dbReference type="Proteomes" id="UP001146469">
    <property type="component" value="Unassembled WGS sequence"/>
</dbReference>
<dbReference type="InterPro" id="IPR011527">
    <property type="entry name" value="ABC1_TM_dom"/>
</dbReference>
<comment type="subcellular location">
    <subcellularLocation>
        <location evidence="1">Cell inner membrane</location>
        <topology evidence="1">Multi-pass membrane protein</topology>
    </subcellularLocation>
</comment>
<evidence type="ECO:0000256" key="8">
    <source>
        <dbReference type="ARBA" id="ARBA00022967"/>
    </source>
</evidence>
<dbReference type="InterPro" id="IPR005074">
    <property type="entry name" value="Peptidase_C39"/>
</dbReference>
<dbReference type="GO" id="GO:0015031">
    <property type="term" value="P:protein transport"/>
    <property type="evidence" value="ECO:0007669"/>
    <property type="project" value="UniProtKB-KW"/>
</dbReference>
<keyword evidence="5" id="KW-0378">Hydrolase</keyword>
<dbReference type="EMBL" id="JAKMUT010000001">
    <property type="protein sequence ID" value="MCZ9288679.1"/>
    <property type="molecule type" value="Genomic_DNA"/>
</dbReference>
<name>A0A9X3REB4_9CORY</name>
<dbReference type="InterPro" id="IPR017871">
    <property type="entry name" value="ABC_transporter-like_CS"/>
</dbReference>
<dbReference type="GO" id="GO:0005524">
    <property type="term" value="F:ATP binding"/>
    <property type="evidence" value="ECO:0007669"/>
    <property type="project" value="UniProtKB-KW"/>
</dbReference>
<dbReference type="Pfam" id="PF00005">
    <property type="entry name" value="ABC_tran"/>
    <property type="match status" value="1"/>
</dbReference>
<keyword evidence="9 13" id="KW-1133">Transmembrane helix</keyword>
<keyword evidence="5" id="KW-0788">Thiol protease</keyword>
<dbReference type="GO" id="GO:0005886">
    <property type="term" value="C:plasma membrane"/>
    <property type="evidence" value="ECO:0007669"/>
    <property type="project" value="UniProtKB-SubCell"/>
</dbReference>
<evidence type="ECO:0000256" key="10">
    <source>
        <dbReference type="ARBA" id="ARBA00023136"/>
    </source>
</evidence>
<dbReference type="RefSeq" id="WP_080722654.1">
    <property type="nucleotide sequence ID" value="NZ_JAKMUT010000001.1"/>
</dbReference>
<evidence type="ECO:0000256" key="2">
    <source>
        <dbReference type="ARBA" id="ARBA00022519"/>
    </source>
</evidence>
<evidence type="ECO:0000256" key="5">
    <source>
        <dbReference type="ARBA" id="ARBA00022807"/>
    </source>
</evidence>
<keyword evidence="2" id="KW-0997">Cell inner membrane</keyword>
<keyword evidence="8" id="KW-1278">Translocase</keyword>
<dbReference type="SUPFAM" id="SSF90123">
    <property type="entry name" value="ABC transporter transmembrane region"/>
    <property type="match status" value="1"/>
</dbReference>
<dbReference type="PROSITE" id="PS50990">
    <property type="entry name" value="PEPTIDASE_C39"/>
    <property type="match status" value="1"/>
</dbReference>
<keyword evidence="7" id="KW-0653">Protein transport</keyword>
<dbReference type="PROSITE" id="PS00211">
    <property type="entry name" value="ABC_TRANSPORTER_1"/>
    <property type="match status" value="1"/>
</dbReference>
<evidence type="ECO:0000256" key="13">
    <source>
        <dbReference type="SAM" id="Phobius"/>
    </source>
</evidence>
<dbReference type="GO" id="GO:0140359">
    <property type="term" value="F:ABC-type transporter activity"/>
    <property type="evidence" value="ECO:0007669"/>
    <property type="project" value="InterPro"/>
</dbReference>
<evidence type="ECO:0000256" key="4">
    <source>
        <dbReference type="ARBA" id="ARBA00022741"/>
    </source>
</evidence>
<dbReference type="GO" id="GO:0016887">
    <property type="term" value="F:ATP hydrolysis activity"/>
    <property type="evidence" value="ECO:0007669"/>
    <property type="project" value="InterPro"/>
</dbReference>
<dbReference type="Gene3D" id="3.90.70.10">
    <property type="entry name" value="Cysteine proteinases"/>
    <property type="match status" value="1"/>
</dbReference>
<evidence type="ECO:0000256" key="9">
    <source>
        <dbReference type="ARBA" id="ARBA00022989"/>
    </source>
</evidence>
<keyword evidence="2" id="KW-1003">Cell membrane</keyword>
<keyword evidence="18" id="KW-1185">Reference proteome</keyword>
<feature type="transmembrane region" description="Helical" evidence="13">
    <location>
        <begin position="277"/>
        <end position="302"/>
    </location>
</feature>
<dbReference type="SMART" id="SM00382">
    <property type="entry name" value="AAA"/>
    <property type="match status" value="1"/>
</dbReference>
<organism evidence="17 18">
    <name type="scientific">Corynebacterium evansiae</name>
    <dbReference type="NCBI Taxonomy" id="2913499"/>
    <lineage>
        <taxon>Bacteria</taxon>
        <taxon>Bacillati</taxon>
        <taxon>Actinomycetota</taxon>
        <taxon>Actinomycetes</taxon>
        <taxon>Mycobacteriales</taxon>
        <taxon>Corynebacteriaceae</taxon>
        <taxon>Corynebacterium</taxon>
    </lineage>
</organism>
<gene>
    <name evidence="17" type="ORF">L8V00_00420</name>
</gene>
<dbReference type="Pfam" id="PF03412">
    <property type="entry name" value="Peptidase_C39"/>
    <property type="match status" value="1"/>
</dbReference>
<evidence type="ECO:0000256" key="12">
    <source>
        <dbReference type="ARBA" id="ARBA00043264"/>
    </source>
</evidence>
<dbReference type="AlphaFoldDB" id="A0A9X3REB4"/>
<dbReference type="GO" id="GO:0043213">
    <property type="term" value="P:bacteriocin transport"/>
    <property type="evidence" value="ECO:0007669"/>
    <property type="project" value="UniProtKB-KW"/>
</dbReference>
<evidence type="ECO:0000313" key="18">
    <source>
        <dbReference type="Proteomes" id="UP001146469"/>
    </source>
</evidence>
<dbReference type="GO" id="GO:0034040">
    <property type="term" value="F:ATPase-coupled lipid transmembrane transporter activity"/>
    <property type="evidence" value="ECO:0007669"/>
    <property type="project" value="TreeGrafter"/>
</dbReference>
<evidence type="ECO:0000259" key="15">
    <source>
        <dbReference type="PROSITE" id="PS50929"/>
    </source>
</evidence>
<accession>A0A9X3REB4</accession>
<dbReference type="PROSITE" id="PS50929">
    <property type="entry name" value="ABC_TM1F"/>
    <property type="match status" value="1"/>
</dbReference>
<sequence length="712" mass="76357">MRYRIYQQSRSAECGLACCAMLLRRCGVDATLNELREKYVVSRDGLSSKEVRLILMDFEVPSIQCTGGIEEMRENLNSGAQILTHLDGDHFCLVEKITQGTVRLADPGAGRHDIPLSEFLERQGAFYWTIPDATGIKASLTRARLGVSELRRSPSLGVIGKAVSANKALLGAALLLSAVLMGMASSAPMITSKIIDSLSGNDGGISPGTEAFLLVGVVATAYLAVSIARTWMESRLVKAIDSRLSAESYQKLLTARLEYLSSHSPGEMLYSLNSAPIITMTLASHGTTVVFNGLLVVTMLVIVTYMWMVIGLMFMAVAAVLLAIFAVTFSRTSQYSRDAVLTGAKGSAKQLESIVSMTPIRISAAEGHFYDEWSTTNGQRLEASYRRSLWSGYTTALTGALTVFGPLLPIVIALSVGSEATTIGTVVASSGLFSILISNLTQAFTALSGLSELRASITRVDDVLSAPQETFGDQEATDGNTIAARDLSYRYPGAREDVFTGLNFEIRSGANTALVGPSGCGKSTLARMLCGLTSPSTGSLTIGGVPANEMEPKQRARIIGFVPQETHMVSGSIRENVAFGRDIADDTIVEALRDTEMLETVRALPLGLSTPVGEMGSAFSGGQRQRLALARALAAAPRILILDEATSAIDVQTEKKVMGAIRRRGITVISIAHRPTAMEESDQVFRLHPNRLEVEKITPQDTLHTTRSLVNS</sequence>
<feature type="domain" description="ABC transmembrane type-1" evidence="15">
    <location>
        <begin position="172"/>
        <end position="452"/>
    </location>
</feature>
<evidence type="ECO:0000313" key="17">
    <source>
        <dbReference type="EMBL" id="MCZ9288679.1"/>
    </source>
</evidence>